<dbReference type="AlphaFoldDB" id="A0A7W7GGT7"/>
<dbReference type="EMBL" id="JACHMS010000001">
    <property type="protein sequence ID" value="MBB4714662.1"/>
    <property type="molecule type" value="Genomic_DNA"/>
</dbReference>
<accession>A0A7W7GGT7</accession>
<gene>
    <name evidence="1" type="ORF">BJ965_004544</name>
</gene>
<dbReference type="SUPFAM" id="SSF160631">
    <property type="entry name" value="SMI1/KNR4-like"/>
    <property type="match status" value="1"/>
</dbReference>
<organism evidence="1 2">
    <name type="scientific">Streptomyces luteogriseus</name>
    <dbReference type="NCBI Taxonomy" id="68233"/>
    <lineage>
        <taxon>Bacteria</taxon>
        <taxon>Bacillati</taxon>
        <taxon>Actinomycetota</taxon>
        <taxon>Actinomycetes</taxon>
        <taxon>Kitasatosporales</taxon>
        <taxon>Streptomycetaceae</taxon>
        <taxon>Streptomyces</taxon>
    </lineage>
</organism>
<evidence type="ECO:0000313" key="1">
    <source>
        <dbReference type="EMBL" id="MBB4714662.1"/>
    </source>
</evidence>
<evidence type="ECO:0000313" key="2">
    <source>
        <dbReference type="Proteomes" id="UP000565089"/>
    </source>
</evidence>
<dbReference type="InterPro" id="IPR037883">
    <property type="entry name" value="Knr4/Smi1-like_sf"/>
</dbReference>
<dbReference type="RefSeq" id="WP_030844915.1">
    <property type="nucleotide sequence ID" value="NZ_JACHMS010000001.1"/>
</dbReference>
<name>A0A7W7GGT7_9ACTN</name>
<keyword evidence="2" id="KW-1185">Reference proteome</keyword>
<dbReference type="Gene3D" id="3.40.1580.10">
    <property type="entry name" value="SMI1/KNR4-like"/>
    <property type="match status" value="1"/>
</dbReference>
<reference evidence="1 2" key="1">
    <citation type="submission" date="2020-08" db="EMBL/GenBank/DDBJ databases">
        <title>Sequencing the genomes of 1000 actinobacteria strains.</title>
        <authorList>
            <person name="Klenk H.-P."/>
        </authorList>
    </citation>
    <scope>NUCLEOTIDE SEQUENCE [LARGE SCALE GENOMIC DNA]</scope>
    <source>
        <strain evidence="1 2">DSM 40483</strain>
    </source>
</reference>
<sequence length="159" mass="17327">MTPAVEASEQVIALIRDNEDIANHADGCDTETLAAAEHAMGLAFPPSYRCLIEALGTWDVPPKEFLGVYRTSARGDVLLGSVEQTLTARSKAGLPADLMVVMVDDVWGYVVLDTSQPDQDGEYPVFAWNPGLPDRDSMERLADDLGSFVLKECRQAIDQ</sequence>
<proteinExistence type="predicted"/>
<evidence type="ECO:0008006" key="3">
    <source>
        <dbReference type="Google" id="ProtNLM"/>
    </source>
</evidence>
<protein>
    <recommendedName>
        <fullName evidence="3">Knr4/Smi1-like domain-containing protein</fullName>
    </recommendedName>
</protein>
<comment type="caution">
    <text evidence="1">The sequence shown here is derived from an EMBL/GenBank/DDBJ whole genome shotgun (WGS) entry which is preliminary data.</text>
</comment>
<dbReference type="Pfam" id="PF14567">
    <property type="entry name" value="SUKH_5"/>
    <property type="match status" value="1"/>
</dbReference>
<dbReference type="Proteomes" id="UP000565089">
    <property type="component" value="Unassembled WGS sequence"/>
</dbReference>
<dbReference type="GeneID" id="95796516"/>